<organism evidence="4">
    <name type="scientific">Aspergillus arachidicola</name>
    <dbReference type="NCBI Taxonomy" id="656916"/>
    <lineage>
        <taxon>Eukaryota</taxon>
        <taxon>Fungi</taxon>
        <taxon>Dikarya</taxon>
        <taxon>Ascomycota</taxon>
        <taxon>Pezizomycotina</taxon>
        <taxon>Eurotiomycetes</taxon>
        <taxon>Eurotiomycetidae</taxon>
        <taxon>Eurotiales</taxon>
        <taxon>Aspergillaceae</taxon>
        <taxon>Aspergillus</taxon>
        <taxon>Aspergillus subgen. Circumdati</taxon>
    </lineage>
</organism>
<reference evidence="4" key="1">
    <citation type="submission" date="2019-04" db="EMBL/GenBank/DDBJ databases">
        <title>Friends and foes A comparative genomics study of 23 Aspergillus species from section Flavi.</title>
        <authorList>
            <consortium name="DOE Joint Genome Institute"/>
            <person name="Kjaerbolling I."/>
            <person name="Vesth T."/>
            <person name="Frisvad J.C."/>
            <person name="Nybo J.L."/>
            <person name="Theobald S."/>
            <person name="Kildgaard S."/>
            <person name="Isbrandt T."/>
            <person name="Kuo A."/>
            <person name="Sato A."/>
            <person name="Lyhne E.K."/>
            <person name="Kogle M.E."/>
            <person name="Wiebenga A."/>
            <person name="Kun R.S."/>
            <person name="Lubbers R.J."/>
            <person name="Makela M.R."/>
            <person name="Barry K."/>
            <person name="Chovatia M."/>
            <person name="Clum A."/>
            <person name="Daum C."/>
            <person name="Haridas S."/>
            <person name="He G."/>
            <person name="LaButti K."/>
            <person name="Lipzen A."/>
            <person name="Mondo S."/>
            <person name="Riley R."/>
            <person name="Salamov A."/>
            <person name="Simmons B.A."/>
            <person name="Magnuson J.K."/>
            <person name="Henrissat B."/>
            <person name="Mortensen U.H."/>
            <person name="Larsen T.O."/>
            <person name="Devries R.P."/>
            <person name="Grigoriev I.V."/>
            <person name="Machida M."/>
            <person name="Baker S.E."/>
            <person name="Andersen M.R."/>
        </authorList>
    </citation>
    <scope>NUCLEOTIDE SEQUENCE</scope>
    <source>
        <strain evidence="4">CBS 117612</strain>
    </source>
</reference>
<evidence type="ECO:0000313" key="4">
    <source>
        <dbReference type="EMBL" id="KAE8346985.1"/>
    </source>
</evidence>
<feature type="domain" description="Heterokaryon incompatibility" evidence="1">
    <location>
        <begin position="28"/>
        <end position="120"/>
    </location>
</feature>
<dbReference type="AlphaFoldDB" id="A0A5N6YNA3"/>
<gene>
    <name evidence="4" type="ORF">BDV24DRAFT_157979</name>
</gene>
<evidence type="ECO:0008006" key="5">
    <source>
        <dbReference type="Google" id="ProtNLM"/>
    </source>
</evidence>
<evidence type="ECO:0000259" key="2">
    <source>
        <dbReference type="Pfam" id="PF09994"/>
    </source>
</evidence>
<dbReference type="PANTHER" id="PTHR10622">
    <property type="entry name" value="HET DOMAIN-CONTAINING PROTEIN"/>
    <property type="match status" value="1"/>
</dbReference>
<dbReference type="InterPro" id="IPR018712">
    <property type="entry name" value="Tle1-like_cat"/>
</dbReference>
<dbReference type="InterPro" id="IPR029058">
    <property type="entry name" value="AB_hydrolase_fold"/>
</dbReference>
<feature type="domain" description="T6SS Phospholipase effector Tle1-like catalytic" evidence="2">
    <location>
        <begin position="456"/>
        <end position="662"/>
    </location>
</feature>
<dbReference type="Pfam" id="PF06985">
    <property type="entry name" value="HET"/>
    <property type="match status" value="1"/>
</dbReference>
<dbReference type="InterPro" id="IPR058525">
    <property type="entry name" value="DUF8212"/>
</dbReference>
<evidence type="ECO:0000259" key="3">
    <source>
        <dbReference type="Pfam" id="PF26640"/>
    </source>
</evidence>
<protein>
    <recommendedName>
        <fullName evidence="5">Heterokaryon incompatibility domain-containing protein</fullName>
    </recommendedName>
</protein>
<dbReference type="Pfam" id="PF26640">
    <property type="entry name" value="DUF8212"/>
    <property type="match status" value="1"/>
</dbReference>
<dbReference type="OrthoDB" id="674604at2759"/>
<dbReference type="InterPro" id="IPR010730">
    <property type="entry name" value="HET"/>
</dbReference>
<proteinExistence type="predicted"/>
<dbReference type="SUPFAM" id="SSF53474">
    <property type="entry name" value="alpha/beta-Hydrolases"/>
    <property type="match status" value="1"/>
</dbReference>
<accession>A0A5N6YNA3</accession>
<feature type="domain" description="DUF8212" evidence="3">
    <location>
        <begin position="231"/>
        <end position="254"/>
    </location>
</feature>
<dbReference type="EMBL" id="ML737114">
    <property type="protein sequence ID" value="KAE8346985.1"/>
    <property type="molecule type" value="Genomic_DNA"/>
</dbReference>
<sequence length="930" mass="106551">MRLLRTNAVSLELKECGEDKINKREIKYAILSHRWGDDETSFQDLTRLEETELKATKGYKKIQRFLERAAKDGYEYAWIDTCCINKESSAELSEAINSMFRWYQLADICYAYLQDVNPSENPSSINTQLQNSEWFQRGWTLQELIAPPNLVFLSNDWTDIGHKNDLSQLISKITLIDEDILRGQTRLGDCSVAKRMSWASTRVTTRTEDTAYCLMGIFNVNMPLLYGEGRKAFIRLQEEIMKDSDDQSIFAWDASDFQGFNTTGLLAPTPAFFKNSRNIVPFRSLKNSSPYSVTNKGIRLHLPLVATRHAATEMSFEGELVTEIKALLLECQEVSADQSAKPVAVLLGQLPMGDTQFIRIDCNLYGRLTWGYLLFIEPSEIYARKIYQGFEEAIIEPAREPIYLDMVLTTPQRNMILFFDDGYYDAFSRESGSAIQAIHDLVSDAGNSRVCYFEQSTADDNIEKRVMRAYEWCVNNYDRRSKWYIFGFSSGGFVAQILAQILETIGMYPSRLHAKREIWNSYQAWYRAVSRGNPDLARGELSLMNLIRSRSFKCTVTFLGLFDSINMTPGCNLARGVSGCRKEENLPSVVTHPGLVVLHAVAIDERQPALQPNLGHEAAKYMHNFEELWFPGGHADIGGVAHPDPNEKWKLGHIPLVWMIREATRAGLGIDPYKLRQYFDLGELKHAQTPEGDADILEGIFSSDQMKDGLSHAAKVCNINDYWEFSDQSTPRSILRASVLEDIPPFDISKKKFSARAVILKEQLFEDRLWGRKWNRVRYRHAREIKLGSQHLGPDWVDEFLYFQMRRPVPDLRRFIPNGAAYHTSVIHRMCSEDKTYRPANKIDVGIKESHSIRHGGWQTRQQAVMGPEDNAYRPVEELGGRIRVFHPFLHEGWQIKRQADFIGESRILGEFHHDWLSIHSLEQGSSVGI</sequence>
<dbReference type="Pfam" id="PF09994">
    <property type="entry name" value="T6SS_Tle1-like_cat"/>
    <property type="match status" value="1"/>
</dbReference>
<dbReference type="Proteomes" id="UP000325558">
    <property type="component" value="Unassembled WGS sequence"/>
</dbReference>
<evidence type="ECO:0000259" key="1">
    <source>
        <dbReference type="Pfam" id="PF06985"/>
    </source>
</evidence>
<dbReference type="PANTHER" id="PTHR10622:SF10">
    <property type="entry name" value="HET DOMAIN-CONTAINING PROTEIN"/>
    <property type="match status" value="1"/>
</dbReference>
<name>A0A5N6YNA3_9EURO</name>